<sequence length="90" mass="9597">MTGFGVRRIGEPVRMEMISLAFTILDQLKWLQVIIGYAVALEGDGALLDAANHVISPEACTLGCAYTVCGLAARRIDDARVCEGATTNDP</sequence>
<protein>
    <submittedName>
        <fullName evidence="1">Uncharacterized protein</fullName>
    </submittedName>
</protein>
<comment type="caution">
    <text evidence="1">The sequence shown here is derived from an EMBL/GenBank/DDBJ whole genome shotgun (WGS) entry which is preliminary data.</text>
</comment>
<reference evidence="1 2" key="1">
    <citation type="journal article" date="2019" name="Sci. Rep.">
        <title>Colletotrichum shisoi sp. nov., an anthracnose pathogen of Perilla frutescens in Japan: molecular phylogenetic, morphological and genomic evidence.</title>
        <authorList>
            <person name="Gan P."/>
            <person name="Tsushima A."/>
            <person name="Hiroyama R."/>
            <person name="Narusaka M."/>
            <person name="Takano Y."/>
            <person name="Narusaka Y."/>
            <person name="Kawaradani M."/>
            <person name="Damm U."/>
            <person name="Shirasu K."/>
        </authorList>
    </citation>
    <scope>NUCLEOTIDE SEQUENCE [LARGE SCALE GENOMIC DNA]</scope>
    <source>
        <strain evidence="1 2">PG-2018a</strain>
    </source>
</reference>
<dbReference type="Proteomes" id="UP000326340">
    <property type="component" value="Unassembled WGS sequence"/>
</dbReference>
<evidence type="ECO:0000313" key="1">
    <source>
        <dbReference type="EMBL" id="TQN73105.1"/>
    </source>
</evidence>
<name>A0A5Q4C181_9PEZI</name>
<gene>
    <name evidence="1" type="ORF">CSHISOI_02354</name>
</gene>
<accession>A0A5Q4C181</accession>
<organism evidence="1 2">
    <name type="scientific">Colletotrichum shisoi</name>
    <dbReference type="NCBI Taxonomy" id="2078593"/>
    <lineage>
        <taxon>Eukaryota</taxon>
        <taxon>Fungi</taxon>
        <taxon>Dikarya</taxon>
        <taxon>Ascomycota</taxon>
        <taxon>Pezizomycotina</taxon>
        <taxon>Sordariomycetes</taxon>
        <taxon>Hypocreomycetidae</taxon>
        <taxon>Glomerellales</taxon>
        <taxon>Glomerellaceae</taxon>
        <taxon>Colletotrichum</taxon>
        <taxon>Colletotrichum destructivum species complex</taxon>
    </lineage>
</organism>
<proteinExistence type="predicted"/>
<keyword evidence="2" id="KW-1185">Reference proteome</keyword>
<dbReference type="AlphaFoldDB" id="A0A5Q4C181"/>
<dbReference type="EMBL" id="PUHP01000120">
    <property type="protein sequence ID" value="TQN73105.1"/>
    <property type="molecule type" value="Genomic_DNA"/>
</dbReference>
<evidence type="ECO:0000313" key="2">
    <source>
        <dbReference type="Proteomes" id="UP000326340"/>
    </source>
</evidence>